<dbReference type="Proteomes" id="UP000002363">
    <property type="component" value="Chromosome"/>
</dbReference>
<gene>
    <name evidence="1" type="ordered locus">ECL_00148</name>
</gene>
<dbReference type="HOGENOM" id="CLU_3327487_0_0_6"/>
<keyword evidence="2" id="KW-1185">Reference proteome</keyword>
<evidence type="ECO:0000313" key="1">
    <source>
        <dbReference type="EMBL" id="ADF59716.1"/>
    </source>
</evidence>
<dbReference type="EnsemblBacteria" id="ADF59716">
    <property type="protein sequence ID" value="ADF59716"/>
    <property type="gene ID" value="ECL_00148"/>
</dbReference>
<protein>
    <submittedName>
        <fullName evidence="1">Uncharacterized protein</fullName>
    </submittedName>
</protein>
<reference evidence="1 2" key="1">
    <citation type="journal article" date="2010" name="J. Bacteriol.">
        <title>Complete genome sequence of Enterobacter cloacae subsp. cloacae type strain ATCC 13047.</title>
        <authorList>
            <person name="Ren Y."/>
            <person name="Ren Y."/>
            <person name="Zhou Z."/>
            <person name="Guo X."/>
            <person name="Li Y."/>
            <person name="Feng L."/>
            <person name="Wang L."/>
        </authorList>
    </citation>
    <scope>NUCLEOTIDE SEQUENCE [LARGE SCALE GENOMIC DNA]</scope>
    <source>
        <strain evidence="2">ATCC 13047 / DSM 30054 / NBRC 13535 / NCTC 10005 / WDCM 00083 / NCDC 279-56</strain>
    </source>
</reference>
<dbReference type="EMBL" id="CP001918">
    <property type="protein sequence ID" value="ADF59716.1"/>
    <property type="molecule type" value="Genomic_DNA"/>
</dbReference>
<proteinExistence type="predicted"/>
<organism evidence="1 2">
    <name type="scientific">Enterobacter cloacae subsp. cloacae (strain ATCC 13047 / DSM 30054 / NBRC 13535 / NCTC 10005 / WDCM 00083 / NCDC 279-56)</name>
    <dbReference type="NCBI Taxonomy" id="716541"/>
    <lineage>
        <taxon>Bacteria</taxon>
        <taxon>Pseudomonadati</taxon>
        <taxon>Pseudomonadota</taxon>
        <taxon>Gammaproteobacteria</taxon>
        <taxon>Enterobacterales</taxon>
        <taxon>Enterobacteriaceae</taxon>
        <taxon>Enterobacter</taxon>
        <taxon>Enterobacter cloacae complex</taxon>
    </lineage>
</organism>
<evidence type="ECO:0000313" key="2">
    <source>
        <dbReference type="Proteomes" id="UP000002363"/>
    </source>
</evidence>
<sequence length="38" mass="4234">MTISSAIFKRGGITSRNNLSELKVNKQTVILNIFPLTQ</sequence>
<dbReference type="STRING" id="716541.ECL_00148"/>
<dbReference type="AlphaFoldDB" id="A0A0H3CEZ9"/>
<dbReference type="KEGG" id="enc:ECL_00148"/>
<name>A0A0H3CEZ9_ENTCC</name>
<accession>A0A0H3CEZ9</accession>